<evidence type="ECO:0000313" key="4">
    <source>
        <dbReference type="EMBL" id="MDQ0182423.1"/>
    </source>
</evidence>
<dbReference type="Proteomes" id="UP001230951">
    <property type="component" value="Unassembled WGS sequence"/>
</dbReference>
<dbReference type="EMBL" id="JAUSRG010000014">
    <property type="protein sequence ID" value="MDP9906802.1"/>
    <property type="molecule type" value="Genomic_DNA"/>
</dbReference>
<reference evidence="3 5" key="1">
    <citation type="submission" date="2023-07" db="EMBL/GenBank/DDBJ databases">
        <title>Sorghum-associated microbial communities from plants grown in Nebraska, USA.</title>
        <authorList>
            <person name="Schachtman D."/>
        </authorList>
    </citation>
    <scope>NUCLEOTIDE SEQUENCE</scope>
    <source>
        <strain evidence="3">DS1006</strain>
        <strain evidence="4 5">DS1016</strain>
    </source>
</reference>
<gene>
    <name evidence="3" type="ORF">J2S90_003789</name>
    <name evidence="4" type="ORF">J2S93_003876</name>
</gene>
<dbReference type="PANTHER" id="PTHR36509">
    <property type="entry name" value="BLL3101 PROTEIN"/>
    <property type="match status" value="1"/>
</dbReference>
<dbReference type="Pfam" id="PF06742">
    <property type="entry name" value="DUF1214"/>
    <property type="match status" value="1"/>
</dbReference>
<sequence length="200" mass="21214">MANALAWFSQSGVVQGLILGAVLAFLTAILVMNAVGRALTTTVNGWSAIRKCGQPGNGVLVRAACAKALPVVNVFEEAAYWTATVDGSGQTLSGGNGYVLHFPPGNLPPHDAFWSLTPTDTVGYMVENPTNRYSVGDSSALAQNADGSVDIYLQHQAPSGHEQNWLPIPSGKFKLMFRVYLPGAAILDDTYQLPPVVRAQ</sequence>
<evidence type="ECO:0000313" key="5">
    <source>
        <dbReference type="Proteomes" id="UP001230951"/>
    </source>
</evidence>
<keyword evidence="1" id="KW-0812">Transmembrane</keyword>
<comment type="caution">
    <text evidence="3">The sequence shown here is derived from an EMBL/GenBank/DDBJ whole genome shotgun (WGS) entry which is preliminary data.</text>
</comment>
<dbReference type="AlphaFoldDB" id="A0AAW8DEJ1"/>
<dbReference type="RefSeq" id="WP_306963337.1">
    <property type="nucleotide sequence ID" value="NZ_JAUSRG010000014.1"/>
</dbReference>
<keyword evidence="5" id="KW-1185">Reference proteome</keyword>
<evidence type="ECO:0000313" key="6">
    <source>
        <dbReference type="Proteomes" id="UP001242995"/>
    </source>
</evidence>
<organism evidence="3 6">
    <name type="scientific">Arthrobacter bambusae</name>
    <dbReference type="NCBI Taxonomy" id="1338426"/>
    <lineage>
        <taxon>Bacteria</taxon>
        <taxon>Bacillati</taxon>
        <taxon>Actinomycetota</taxon>
        <taxon>Actinomycetes</taxon>
        <taxon>Micrococcales</taxon>
        <taxon>Micrococcaceae</taxon>
        <taxon>Arthrobacter</taxon>
    </lineage>
</organism>
<dbReference type="Gene3D" id="2.60.120.600">
    <property type="entry name" value="Domain of unknown function DUF1214, C-terminal domain"/>
    <property type="match status" value="1"/>
</dbReference>
<dbReference type="SUPFAM" id="SSF160935">
    <property type="entry name" value="VPA0735-like"/>
    <property type="match status" value="1"/>
</dbReference>
<protein>
    <recommendedName>
        <fullName evidence="2">DUF1214 domain-containing protein</fullName>
    </recommendedName>
</protein>
<dbReference type="InterPro" id="IPR010621">
    <property type="entry name" value="DUF1214"/>
</dbReference>
<dbReference type="Proteomes" id="UP001242995">
    <property type="component" value="Unassembled WGS sequence"/>
</dbReference>
<evidence type="ECO:0000313" key="3">
    <source>
        <dbReference type="EMBL" id="MDP9906802.1"/>
    </source>
</evidence>
<proteinExistence type="predicted"/>
<dbReference type="InterPro" id="IPR037049">
    <property type="entry name" value="DUF1214_C_sf"/>
</dbReference>
<evidence type="ECO:0000256" key="1">
    <source>
        <dbReference type="SAM" id="Phobius"/>
    </source>
</evidence>
<name>A0AAW8DEJ1_9MICC</name>
<feature type="transmembrane region" description="Helical" evidence="1">
    <location>
        <begin position="12"/>
        <end position="32"/>
    </location>
</feature>
<keyword evidence="1" id="KW-0472">Membrane</keyword>
<dbReference type="PANTHER" id="PTHR36509:SF2">
    <property type="entry name" value="BLL3101 PROTEIN"/>
    <property type="match status" value="1"/>
</dbReference>
<evidence type="ECO:0000259" key="2">
    <source>
        <dbReference type="Pfam" id="PF06742"/>
    </source>
</evidence>
<dbReference type="EMBL" id="JAUSTF010000012">
    <property type="protein sequence ID" value="MDQ0182423.1"/>
    <property type="molecule type" value="Genomic_DNA"/>
</dbReference>
<feature type="domain" description="DUF1214" evidence="2">
    <location>
        <begin position="77"/>
        <end position="183"/>
    </location>
</feature>
<keyword evidence="1" id="KW-1133">Transmembrane helix</keyword>
<accession>A0AAW8DEJ1</accession>